<dbReference type="PROSITE" id="PS51462">
    <property type="entry name" value="NUDIX"/>
    <property type="match status" value="1"/>
</dbReference>
<dbReference type="PANTHER" id="PTHR43046">
    <property type="entry name" value="GDP-MANNOSE MANNOSYL HYDROLASE"/>
    <property type="match status" value="1"/>
</dbReference>
<dbReference type="InterPro" id="IPR015797">
    <property type="entry name" value="NUDIX_hydrolase-like_dom_sf"/>
</dbReference>
<evidence type="ECO:0000313" key="6">
    <source>
        <dbReference type="EMBL" id="CBA34553.1"/>
    </source>
</evidence>
<proteinExistence type="inferred from homology"/>
<keyword evidence="3" id="KW-0460">Magnesium</keyword>
<dbReference type="PANTHER" id="PTHR43046:SF12">
    <property type="entry name" value="GDP-MANNOSE MANNOSYL HYDROLASE"/>
    <property type="match status" value="1"/>
</dbReference>
<dbReference type="KEGG" id="ctu:Ctu_1p00160"/>
<dbReference type="Pfam" id="PF00293">
    <property type="entry name" value="NUDIX"/>
    <property type="match status" value="1"/>
</dbReference>
<accession>C9Y5A8</accession>
<gene>
    <name evidence="6" type="ordered locus">Ctu_1p00160</name>
</gene>
<keyword evidence="2 4" id="KW-0378">Hydrolase</keyword>
<dbReference type="EMBL" id="FN543094">
    <property type="protein sequence ID" value="CBA34553.1"/>
    <property type="molecule type" value="Genomic_DNA"/>
</dbReference>
<feature type="domain" description="Nudix hydrolase" evidence="5">
    <location>
        <begin position="15"/>
        <end position="159"/>
    </location>
</feature>
<evidence type="ECO:0000256" key="3">
    <source>
        <dbReference type="ARBA" id="ARBA00022842"/>
    </source>
</evidence>
<geneLocation type="plasmid" evidence="6 7">
    <name>pCTU1</name>
</geneLocation>
<keyword evidence="6" id="KW-0614">Plasmid</keyword>
<dbReference type="InterPro" id="IPR020476">
    <property type="entry name" value="Nudix_hydrolase"/>
</dbReference>
<dbReference type="CDD" id="cd04685">
    <property type="entry name" value="NUDIX_Hydrolase"/>
    <property type="match status" value="1"/>
</dbReference>
<evidence type="ECO:0000256" key="1">
    <source>
        <dbReference type="ARBA" id="ARBA00001946"/>
    </source>
</evidence>
<evidence type="ECO:0000313" key="7">
    <source>
        <dbReference type="Proteomes" id="UP000002069"/>
    </source>
</evidence>
<protein>
    <recommendedName>
        <fullName evidence="5">Nudix hydrolase domain-containing protein</fullName>
    </recommendedName>
</protein>
<dbReference type="PATRIC" id="fig|693216.3.peg.4011"/>
<reference evidence="6 7" key="1">
    <citation type="journal article" date="2010" name="J. Bacteriol.">
        <title>Complete Genome Sequence of Cronobacter turicensis LMG 23827, a foodborne pathogen causing deaths in neonates.</title>
        <authorList>
            <person name="Stephan R."/>
            <person name="Lehner A."/>
            <person name="Tischler P."/>
            <person name="Rattei T."/>
        </authorList>
    </citation>
    <scope>NUCLEOTIDE SEQUENCE [LARGE SCALE GENOMIC DNA]</scope>
    <source>
        <strain evidence="7">DSM 18703 / CCUG 55852 / LMG 23827 / z3032</strain>
        <plasmid evidence="6 7">pCTU1</plasmid>
    </source>
</reference>
<reference evidence="7" key="2">
    <citation type="journal article" date="2011" name="J. Bacteriol.">
        <title>Complete genome sequence of Cronobacter turicensis LMG 23827, a food-borne pathogen causing deaths in neonates.</title>
        <authorList>
            <person name="Stephan R."/>
            <person name="Lehner A."/>
            <person name="Tischler P."/>
            <person name="Rattei T."/>
        </authorList>
    </citation>
    <scope>NUCLEOTIDE SEQUENCE [LARGE SCALE GENOMIC DNA]</scope>
    <source>
        <strain evidence="7">DSM 18703 / CCUG 55852 / LMG 23827 / z3032</strain>
    </source>
</reference>
<dbReference type="AlphaFoldDB" id="C9Y5A8"/>
<dbReference type="HOGENOM" id="CLU_100874_2_0_6"/>
<dbReference type="Gene3D" id="3.90.79.10">
    <property type="entry name" value="Nucleoside Triphosphate Pyrophosphohydrolase"/>
    <property type="match status" value="1"/>
</dbReference>
<organism evidence="6 7">
    <name type="scientific">Cronobacter turicensis (strain DSM 18703 / CCUG 55852 / LMG 23827 / z3032)</name>
    <dbReference type="NCBI Taxonomy" id="693216"/>
    <lineage>
        <taxon>Bacteria</taxon>
        <taxon>Pseudomonadati</taxon>
        <taxon>Pseudomonadota</taxon>
        <taxon>Gammaproteobacteria</taxon>
        <taxon>Enterobacterales</taxon>
        <taxon>Enterobacteriaceae</taxon>
        <taxon>Cronobacter</taxon>
    </lineage>
</organism>
<dbReference type="InterPro" id="IPR020084">
    <property type="entry name" value="NUDIX_hydrolase_CS"/>
</dbReference>
<dbReference type="PRINTS" id="PR00502">
    <property type="entry name" value="NUDIXFAMILY"/>
</dbReference>
<comment type="similarity">
    <text evidence="4">Belongs to the Nudix hydrolase family.</text>
</comment>
<dbReference type="InterPro" id="IPR000086">
    <property type="entry name" value="NUDIX_hydrolase_dom"/>
</dbReference>
<sequence>MLGPALTTFIKKALMRTRPASRLLIMSPDQRLLLFRFTHRDDALAGRSYWATPGGGVEDGESFSEAALRELREETGIVRASPGPEVAQRTFTMLLPNGETVLADERFFIIHVDHEETDFSGWSANEKRVIHDHRWWSQEALALARETIYPRELLLELMSAR</sequence>
<evidence type="ECO:0000256" key="2">
    <source>
        <dbReference type="ARBA" id="ARBA00022801"/>
    </source>
</evidence>
<name>C9Y5A8_CROTZ</name>
<evidence type="ECO:0000259" key="5">
    <source>
        <dbReference type="PROSITE" id="PS51462"/>
    </source>
</evidence>
<comment type="cofactor">
    <cofactor evidence="1">
        <name>Mg(2+)</name>
        <dbReference type="ChEBI" id="CHEBI:18420"/>
    </cofactor>
</comment>
<evidence type="ECO:0000256" key="4">
    <source>
        <dbReference type="RuleBase" id="RU003476"/>
    </source>
</evidence>
<dbReference type="SUPFAM" id="SSF55811">
    <property type="entry name" value="Nudix"/>
    <property type="match status" value="1"/>
</dbReference>
<dbReference type="PROSITE" id="PS00893">
    <property type="entry name" value="NUDIX_BOX"/>
    <property type="match status" value="1"/>
</dbReference>
<dbReference type="Proteomes" id="UP000002069">
    <property type="component" value="Plasmid pCTU1"/>
</dbReference>
<dbReference type="GO" id="GO:0016787">
    <property type="term" value="F:hydrolase activity"/>
    <property type="evidence" value="ECO:0007669"/>
    <property type="project" value="UniProtKB-KW"/>
</dbReference>
<keyword evidence="7" id="KW-1185">Reference proteome</keyword>